<keyword evidence="4" id="KW-0949">S-adenosyl-L-methionine</keyword>
<dbReference type="Gene3D" id="3.40.50.150">
    <property type="entry name" value="Vaccinia Virus protein VP39"/>
    <property type="match status" value="1"/>
</dbReference>
<name>A0A7V8SZP6_9BACT</name>
<dbReference type="PANTHER" id="PTHR18895:SF74">
    <property type="entry name" value="MTRF1L RELEASE FACTOR GLUTAMINE METHYLTRANSFERASE"/>
    <property type="match status" value="1"/>
</dbReference>
<dbReference type="SUPFAM" id="SSF53335">
    <property type="entry name" value="S-adenosyl-L-methionine-dependent methyltransferases"/>
    <property type="match status" value="1"/>
</dbReference>
<dbReference type="InterPro" id="IPR007848">
    <property type="entry name" value="Small_mtfrase_dom"/>
</dbReference>
<feature type="non-terminal residue" evidence="7">
    <location>
        <position position="1"/>
    </location>
</feature>
<keyword evidence="3" id="KW-0808">Transferase</keyword>
<dbReference type="InterPro" id="IPR029063">
    <property type="entry name" value="SAM-dependent_MTases_sf"/>
</dbReference>
<dbReference type="Pfam" id="PF05175">
    <property type="entry name" value="MTS"/>
    <property type="match status" value="1"/>
</dbReference>
<gene>
    <name evidence="7" type="ORF">HRJ53_25695</name>
</gene>
<evidence type="ECO:0000256" key="1">
    <source>
        <dbReference type="ARBA" id="ARBA00012771"/>
    </source>
</evidence>
<dbReference type="PANTHER" id="PTHR18895">
    <property type="entry name" value="HEMK METHYLTRANSFERASE"/>
    <property type="match status" value="1"/>
</dbReference>
<comment type="caution">
    <text evidence="7">The sequence shown here is derived from an EMBL/GenBank/DDBJ whole genome shotgun (WGS) entry which is preliminary data.</text>
</comment>
<evidence type="ECO:0000259" key="6">
    <source>
        <dbReference type="Pfam" id="PF05175"/>
    </source>
</evidence>
<comment type="catalytic activity">
    <reaction evidence="5">
        <text>L-glutaminyl-[peptide chain release factor] + S-adenosyl-L-methionine = N(5)-methyl-L-glutaminyl-[peptide chain release factor] + S-adenosyl-L-homocysteine + H(+)</text>
        <dbReference type="Rhea" id="RHEA:42896"/>
        <dbReference type="Rhea" id="RHEA-COMP:10271"/>
        <dbReference type="Rhea" id="RHEA-COMP:10272"/>
        <dbReference type="ChEBI" id="CHEBI:15378"/>
        <dbReference type="ChEBI" id="CHEBI:30011"/>
        <dbReference type="ChEBI" id="CHEBI:57856"/>
        <dbReference type="ChEBI" id="CHEBI:59789"/>
        <dbReference type="ChEBI" id="CHEBI:61891"/>
        <dbReference type="EC" id="2.1.1.297"/>
    </reaction>
</comment>
<evidence type="ECO:0000256" key="5">
    <source>
        <dbReference type="ARBA" id="ARBA00048391"/>
    </source>
</evidence>
<dbReference type="InterPro" id="IPR050320">
    <property type="entry name" value="N5-glutamine_MTase"/>
</dbReference>
<accession>A0A7V8SZP6</accession>
<organism evidence="7 8">
    <name type="scientific">Candidatus Acidiferrum panamense</name>
    <dbReference type="NCBI Taxonomy" id="2741543"/>
    <lineage>
        <taxon>Bacteria</taxon>
        <taxon>Pseudomonadati</taxon>
        <taxon>Acidobacteriota</taxon>
        <taxon>Terriglobia</taxon>
        <taxon>Candidatus Acidiferrales</taxon>
        <taxon>Candidatus Acidiferrum</taxon>
    </lineage>
</organism>
<sequence length="195" mass="20802">VTRDVLIPRPESEHVVEVALRLARGARRLLDVGTGSGALAVTLQLETGAEAWATEISPSAAAVASKNAARLGARVAVVVCDVMDAIASESMDLIVANPPYVPLAQRDGLQREVRDWEPDRALFAGESGFEIYERVVAAAPRVLRPGSWLIMELGFGSRDRVAALLHGWQDVEIAPDLAGIPRVIAARASARHAAE</sequence>
<dbReference type="GO" id="GO:0003676">
    <property type="term" value="F:nucleic acid binding"/>
    <property type="evidence" value="ECO:0007669"/>
    <property type="project" value="InterPro"/>
</dbReference>
<dbReference type="InterPro" id="IPR004556">
    <property type="entry name" value="HemK-like"/>
</dbReference>
<dbReference type="EMBL" id="JACDQQ010002478">
    <property type="protein sequence ID" value="MBA0088394.1"/>
    <property type="molecule type" value="Genomic_DNA"/>
</dbReference>
<keyword evidence="8" id="KW-1185">Reference proteome</keyword>
<dbReference type="EC" id="2.1.1.297" evidence="1"/>
<dbReference type="NCBIfam" id="TIGR00536">
    <property type="entry name" value="hemK_fam"/>
    <property type="match status" value="1"/>
</dbReference>
<proteinExistence type="predicted"/>
<dbReference type="GO" id="GO:0032259">
    <property type="term" value="P:methylation"/>
    <property type="evidence" value="ECO:0007669"/>
    <property type="project" value="UniProtKB-KW"/>
</dbReference>
<evidence type="ECO:0000256" key="4">
    <source>
        <dbReference type="ARBA" id="ARBA00022691"/>
    </source>
</evidence>
<dbReference type="Proteomes" id="UP000567293">
    <property type="component" value="Unassembled WGS sequence"/>
</dbReference>
<protein>
    <recommendedName>
        <fullName evidence="1">peptide chain release factor N(5)-glutamine methyltransferase</fullName>
        <ecNumber evidence="1">2.1.1.297</ecNumber>
    </recommendedName>
</protein>
<evidence type="ECO:0000256" key="2">
    <source>
        <dbReference type="ARBA" id="ARBA00022603"/>
    </source>
</evidence>
<evidence type="ECO:0000313" key="8">
    <source>
        <dbReference type="Proteomes" id="UP000567293"/>
    </source>
</evidence>
<evidence type="ECO:0000256" key="3">
    <source>
        <dbReference type="ARBA" id="ARBA00022679"/>
    </source>
</evidence>
<dbReference type="PROSITE" id="PS00092">
    <property type="entry name" value="N6_MTASE"/>
    <property type="match status" value="1"/>
</dbReference>
<evidence type="ECO:0000313" key="7">
    <source>
        <dbReference type="EMBL" id="MBA0088394.1"/>
    </source>
</evidence>
<feature type="domain" description="Methyltransferase small" evidence="6">
    <location>
        <begin position="25"/>
        <end position="101"/>
    </location>
</feature>
<dbReference type="GO" id="GO:0102559">
    <property type="term" value="F:peptide chain release factor N(5)-glutamine methyltransferase activity"/>
    <property type="evidence" value="ECO:0007669"/>
    <property type="project" value="UniProtKB-EC"/>
</dbReference>
<dbReference type="CDD" id="cd02440">
    <property type="entry name" value="AdoMet_MTases"/>
    <property type="match status" value="1"/>
</dbReference>
<dbReference type="InterPro" id="IPR002052">
    <property type="entry name" value="DNA_methylase_N6_adenine_CS"/>
</dbReference>
<reference evidence="7" key="1">
    <citation type="submission" date="2020-06" db="EMBL/GenBank/DDBJ databases">
        <title>Legume-microbial interactions unlock mineral nutrients during tropical forest succession.</title>
        <authorList>
            <person name="Epihov D.Z."/>
        </authorList>
    </citation>
    <scope>NUCLEOTIDE SEQUENCE [LARGE SCALE GENOMIC DNA]</scope>
    <source>
        <strain evidence="7">Pan2503</strain>
    </source>
</reference>
<dbReference type="AlphaFoldDB" id="A0A7V8SZP6"/>
<keyword evidence="2 7" id="KW-0489">Methyltransferase</keyword>